<organism evidence="1">
    <name type="scientific">hydrocarbon metagenome</name>
    <dbReference type="NCBI Taxonomy" id="938273"/>
    <lineage>
        <taxon>unclassified sequences</taxon>
        <taxon>metagenomes</taxon>
        <taxon>ecological metagenomes</taxon>
    </lineage>
</organism>
<dbReference type="EMBL" id="LNQE01000073">
    <property type="protein sequence ID" value="KUG29513.1"/>
    <property type="molecule type" value="Genomic_DNA"/>
</dbReference>
<evidence type="ECO:0008006" key="2">
    <source>
        <dbReference type="Google" id="ProtNLM"/>
    </source>
</evidence>
<comment type="caution">
    <text evidence="1">The sequence shown here is derived from an EMBL/GenBank/DDBJ whole genome shotgun (WGS) entry which is preliminary data.</text>
</comment>
<proteinExistence type="predicted"/>
<dbReference type="AlphaFoldDB" id="A0A0W8G8V0"/>
<reference evidence="1" key="1">
    <citation type="journal article" date="2015" name="Proc. Natl. Acad. Sci. U.S.A.">
        <title>Networks of energetic and metabolic interactions define dynamics in microbial communities.</title>
        <authorList>
            <person name="Embree M."/>
            <person name="Liu J.K."/>
            <person name="Al-Bassam M.M."/>
            <person name="Zengler K."/>
        </authorList>
    </citation>
    <scope>NUCLEOTIDE SEQUENCE</scope>
</reference>
<protein>
    <recommendedName>
        <fullName evidence="2">Antitoxin SocA-like Panacea domain-containing protein</fullName>
    </recommendedName>
</protein>
<evidence type="ECO:0000313" key="1">
    <source>
        <dbReference type="EMBL" id="KUG29513.1"/>
    </source>
</evidence>
<gene>
    <name evidence="1" type="ORF">ASZ90_000584</name>
</gene>
<sequence>MNLGGAMDPRELVVGVLQALQKRGAPLTKIMIHKFTYYLDVMGVRAGFHFEPYTYGPFSFDLARTLNTMVFWDELQLQESKNAYEIQDVSKYPPLEDTIGTRIDEHLKTFHEIAGSFGFDDLECAGTTLYCAESLASQGASITARKVEKEFKAWKGEKYPTEKIRKTFERLEPHLPFS</sequence>
<accession>A0A0W8G8V0</accession>
<name>A0A0W8G8V0_9ZZZZ</name>